<evidence type="ECO:0000256" key="2">
    <source>
        <dbReference type="ARBA" id="ARBA00023008"/>
    </source>
</evidence>
<sequence>MKLEASYGIAVLSLLLSLTLFPVFVSAESDPTKRPVHHYRHRHLHRASDDLTQPEGKTSHLLHCLGTRSRADQAKVESLLQANPNIPAEDDQVWLSLGPKEWGFKGHDTSNGNTWDPVQGAAQTAKDRVQRQRLKLKTCANKLKDDFEKQQSKNIDFQLTVGDRELTELYLQMTAIALLDDEQNYDPNRKTLPNMWGGEGFKSVKQGGDDFFLRQPATPQKNDSQVTGGGIGSSTGTNPSAENGAANTGHLPDQDQSLKNNYATSPPEVKKDVAGTSNPGTVGQKPGSDSATAPGTKSPDTSQSSTILSTGDHVESGQKFPTGTGSDQKSVAPALEKDSQQKNLLSPASAAGVAAGDALLATDPKDQSTTHQPKESSQSVGLGLVVQGTASQNGNVTQSTTRNNAVNADDLKSLAPGTTMPGQIKLATDPNDVIDPTRQSNDGTTPPPGSTCGQIRIRKEYSSLTRQEKKLFADAMKCVRQQPSRFRSGPEWNAADDWTLLHIRMVKYVHFTAYFSVFHRGFIAIVERDLNNCGFGLGLPWVDWTKTSEDPSRNAVFDADPEYGLGTNGQGDNQDCPWGTGFAVTDGALSNHFFNAPFRHRLCRQFNNMNVDEPNPHFGNNCTTFINAKFVKGLGATHDDGKFFDFSSALEISTHLAMHTCIGGNLAWLSSSPNDMTFHFHHTFVDNVFSAWQNKNSLNKVAFHGPKDQQKNGAHPPWTAKKEDVINFSPLADNIAVQDLLDITSGNWNGMMCYQYDYSVDM</sequence>
<dbReference type="GO" id="GO:0016491">
    <property type="term" value="F:oxidoreductase activity"/>
    <property type="evidence" value="ECO:0007669"/>
    <property type="project" value="InterPro"/>
</dbReference>
<feature type="region of interest" description="Disordered" evidence="3">
    <location>
        <begin position="206"/>
        <end position="343"/>
    </location>
</feature>
<dbReference type="Gene3D" id="1.10.1280.10">
    <property type="entry name" value="Di-copper center containing domain from catechol oxidase"/>
    <property type="match status" value="1"/>
</dbReference>
<dbReference type="GO" id="GO:0046872">
    <property type="term" value="F:metal ion binding"/>
    <property type="evidence" value="ECO:0007669"/>
    <property type="project" value="UniProtKB-KW"/>
</dbReference>
<feature type="compositionally biased region" description="Polar residues" evidence="3">
    <location>
        <begin position="254"/>
        <end position="264"/>
    </location>
</feature>
<dbReference type="AlphaFoldDB" id="A0A077R9S7"/>
<dbReference type="Pfam" id="PF00264">
    <property type="entry name" value="Tyrosinase"/>
    <property type="match status" value="1"/>
</dbReference>
<feature type="domain" description="Tyrosinase copper-binding" evidence="5">
    <location>
        <begin position="496"/>
        <end position="695"/>
    </location>
</feature>
<dbReference type="PANTHER" id="PTHR11474:SF126">
    <property type="entry name" value="TYROSINASE-LIKE PROTEIN TYR-1-RELATED"/>
    <property type="match status" value="1"/>
</dbReference>
<feature type="chain" id="PRO_5001722887" evidence="4">
    <location>
        <begin position="28"/>
        <end position="762"/>
    </location>
</feature>
<organism evidence="6">
    <name type="scientific">Melanopsichium pennsylvanicum 4</name>
    <dbReference type="NCBI Taxonomy" id="1398559"/>
    <lineage>
        <taxon>Eukaryota</taxon>
        <taxon>Fungi</taxon>
        <taxon>Dikarya</taxon>
        <taxon>Basidiomycota</taxon>
        <taxon>Ustilaginomycotina</taxon>
        <taxon>Ustilaginomycetes</taxon>
        <taxon>Ustilaginales</taxon>
        <taxon>Ustilaginaceae</taxon>
        <taxon>Melanopsichium</taxon>
    </lineage>
</organism>
<feature type="signal peptide" evidence="4">
    <location>
        <begin position="1"/>
        <end position="27"/>
    </location>
</feature>
<accession>A0A077R9S7</accession>
<evidence type="ECO:0000256" key="4">
    <source>
        <dbReference type="SAM" id="SignalP"/>
    </source>
</evidence>
<evidence type="ECO:0000313" key="6">
    <source>
        <dbReference type="EMBL" id="CDI55962.1"/>
    </source>
</evidence>
<feature type="compositionally biased region" description="Polar residues" evidence="3">
    <location>
        <begin position="319"/>
        <end position="329"/>
    </location>
</feature>
<reference evidence="6" key="1">
    <citation type="journal article" date="2014" name="Genome Biol. Evol.">
        <title>Gene Loss Rather Than Gene Gain Is Associated with a Host Jump from Monocots to Dicots in the Smut Fungus Melanopsichium pennsylvanicum.</title>
        <authorList>
            <person name="Sharma R."/>
            <person name="Mishra B."/>
            <person name="Runge F."/>
            <person name="Thines M."/>
        </authorList>
    </citation>
    <scope>NUCLEOTIDE SEQUENCE</scope>
    <source>
        <strain evidence="6">4</strain>
    </source>
</reference>
<evidence type="ECO:0000256" key="3">
    <source>
        <dbReference type="SAM" id="MobiDB-lite"/>
    </source>
</evidence>
<proteinExistence type="predicted"/>
<keyword evidence="1" id="KW-0479">Metal-binding</keyword>
<dbReference type="InterPro" id="IPR008922">
    <property type="entry name" value="Di-copper_centre_dom_sf"/>
</dbReference>
<name>A0A077R9S7_9BASI</name>
<feature type="compositionally biased region" description="Polar residues" evidence="3">
    <location>
        <begin position="275"/>
        <end position="309"/>
    </location>
</feature>
<dbReference type="PANTHER" id="PTHR11474">
    <property type="entry name" value="TYROSINASE FAMILY MEMBER"/>
    <property type="match status" value="1"/>
</dbReference>
<evidence type="ECO:0000259" key="5">
    <source>
        <dbReference type="Pfam" id="PF00264"/>
    </source>
</evidence>
<feature type="region of interest" description="Disordered" evidence="3">
    <location>
        <begin position="411"/>
        <end position="454"/>
    </location>
</feature>
<evidence type="ECO:0000256" key="1">
    <source>
        <dbReference type="ARBA" id="ARBA00022723"/>
    </source>
</evidence>
<keyword evidence="2" id="KW-0186">Copper</keyword>
<dbReference type="EMBL" id="HG529671">
    <property type="protein sequence ID" value="CDI55962.1"/>
    <property type="molecule type" value="Genomic_DNA"/>
</dbReference>
<feature type="compositionally biased region" description="Polar residues" evidence="3">
    <location>
        <begin position="217"/>
        <end position="226"/>
    </location>
</feature>
<keyword evidence="4" id="KW-0732">Signal</keyword>
<dbReference type="InterPro" id="IPR050316">
    <property type="entry name" value="Tyrosinase/Hemocyanin"/>
</dbReference>
<dbReference type="InterPro" id="IPR002227">
    <property type="entry name" value="Tyrosinase_Cu-bd"/>
</dbReference>
<protein>
    <submittedName>
        <fullName evidence="6">Di-copper centre-containing protein</fullName>
    </submittedName>
</protein>
<dbReference type="SUPFAM" id="SSF48056">
    <property type="entry name" value="Di-copper centre-containing domain"/>
    <property type="match status" value="1"/>
</dbReference>